<dbReference type="Proteomes" id="UP000199706">
    <property type="component" value="Unassembled WGS sequence"/>
</dbReference>
<reference evidence="2 3" key="1">
    <citation type="submission" date="2016-10" db="EMBL/GenBank/DDBJ databases">
        <authorList>
            <person name="de Groot N.N."/>
        </authorList>
    </citation>
    <scope>NUCLEOTIDE SEQUENCE [LARGE SCALE GENOMIC DNA]</scope>
    <source>
        <strain evidence="2 3">LMG 2247</strain>
    </source>
</reference>
<dbReference type="InterPro" id="IPR051396">
    <property type="entry name" value="Bact_Antivir_Def_Nuclease"/>
</dbReference>
<organism evidence="2 3">
    <name type="scientific">Paraburkholderia phenazinium</name>
    <dbReference type="NCBI Taxonomy" id="60549"/>
    <lineage>
        <taxon>Bacteria</taxon>
        <taxon>Pseudomonadati</taxon>
        <taxon>Pseudomonadota</taxon>
        <taxon>Betaproteobacteria</taxon>
        <taxon>Burkholderiales</taxon>
        <taxon>Burkholderiaceae</taxon>
        <taxon>Paraburkholderia</taxon>
    </lineage>
</organism>
<proteinExistence type="predicted"/>
<protein>
    <submittedName>
        <fullName evidence="2">AAA domain-containing protein, putative AbiEii toxin, Type IV TA system</fullName>
    </submittedName>
</protein>
<dbReference type="InterPro" id="IPR027417">
    <property type="entry name" value="P-loop_NTPase"/>
</dbReference>
<dbReference type="GO" id="GO:0016887">
    <property type="term" value="F:ATP hydrolysis activity"/>
    <property type="evidence" value="ECO:0007669"/>
    <property type="project" value="InterPro"/>
</dbReference>
<dbReference type="GO" id="GO:0005524">
    <property type="term" value="F:ATP binding"/>
    <property type="evidence" value="ECO:0007669"/>
    <property type="project" value="InterPro"/>
</dbReference>
<dbReference type="PANTHER" id="PTHR43581">
    <property type="entry name" value="ATP/GTP PHOSPHATASE"/>
    <property type="match status" value="1"/>
</dbReference>
<dbReference type="SUPFAM" id="SSF52540">
    <property type="entry name" value="P-loop containing nucleoside triphosphate hydrolases"/>
    <property type="match status" value="1"/>
</dbReference>
<name>A0A1G8DUJ6_9BURK</name>
<dbReference type="AlphaFoldDB" id="A0A1G8DUJ6"/>
<evidence type="ECO:0000313" key="3">
    <source>
        <dbReference type="Proteomes" id="UP000199706"/>
    </source>
</evidence>
<feature type="domain" description="ATPase AAA-type core" evidence="1">
    <location>
        <begin position="112"/>
        <end position="199"/>
    </location>
</feature>
<dbReference type="Pfam" id="PF13304">
    <property type="entry name" value="AAA_21"/>
    <property type="match status" value="1"/>
</dbReference>
<sequence>MLAFYRANRHWNTPQNNELAAATQKYSRADGYRNYWDASTDSGVLNTWVISKCLERFQVSSETGIAFDDVHDDELALVNSAISNAIEEAEGVKYDMREKSLLVEWKQPALSERRPTIFENLSDGQKAIIGLISDIARRICLLNPHLGQEVMTQTPGIVLIDELDMHLHPKWQRSLTRGLQAAFPSVQFIVASHSPQILSEMQPEQIIVLTAGSASNPQVSYGLDSSAVLEEIMDASARPTEIKGDLEQLFAALERNELDAARQMLANLRNNAPGIADLNRAEALLKREEVLGR</sequence>
<dbReference type="Gene3D" id="3.40.50.300">
    <property type="entry name" value="P-loop containing nucleotide triphosphate hydrolases"/>
    <property type="match status" value="1"/>
</dbReference>
<accession>A0A1G8DUJ6</accession>
<dbReference type="InterPro" id="IPR003959">
    <property type="entry name" value="ATPase_AAA_core"/>
</dbReference>
<dbReference type="PANTHER" id="PTHR43581:SF2">
    <property type="entry name" value="EXCINUCLEASE ATPASE SUBUNIT"/>
    <property type="match status" value="1"/>
</dbReference>
<evidence type="ECO:0000259" key="1">
    <source>
        <dbReference type="Pfam" id="PF13304"/>
    </source>
</evidence>
<gene>
    <name evidence="2" type="ORF">SAMN05216466_111161</name>
</gene>
<dbReference type="EMBL" id="FNCJ01000011">
    <property type="protein sequence ID" value="SDH61120.1"/>
    <property type="molecule type" value="Genomic_DNA"/>
</dbReference>
<evidence type="ECO:0000313" key="2">
    <source>
        <dbReference type="EMBL" id="SDH61120.1"/>
    </source>
</evidence>